<dbReference type="GO" id="GO:0003677">
    <property type="term" value="F:DNA binding"/>
    <property type="evidence" value="ECO:0007669"/>
    <property type="project" value="InterPro"/>
</dbReference>
<protein>
    <submittedName>
        <fullName evidence="2">IS5 family transposase IS1421</fullName>
    </submittedName>
</protein>
<feature type="domain" description="Transposase IS4-like" evidence="1">
    <location>
        <begin position="2"/>
        <end position="118"/>
    </location>
</feature>
<dbReference type="GO" id="GO:0004803">
    <property type="term" value="F:transposase activity"/>
    <property type="evidence" value="ECO:0007669"/>
    <property type="project" value="InterPro"/>
</dbReference>
<dbReference type="AlphaFoldDB" id="A0A6V7D5D5"/>
<dbReference type="InterPro" id="IPR002559">
    <property type="entry name" value="Transposase_11"/>
</dbReference>
<reference evidence="2 3" key="1">
    <citation type="submission" date="2020-07" db="EMBL/GenBank/DDBJ databases">
        <authorList>
            <person name="Pothier F. J."/>
        </authorList>
    </citation>
    <scope>NUCLEOTIDE SEQUENCE [LARGE SCALE GENOMIC DNA]</scope>
    <source>
        <strain evidence="2 3">CFBP 498</strain>
    </source>
</reference>
<sequence length="120" mass="13798">MPLAVCLTGANRHNSVVFEELIDALPPIGGKPGRPRRWLGRLHADKAYDIARCRTFLKQRGIIARIARRGIERNHRLGRHRWGVERTHAWFAGMGKLRIRFERCIDLHLTLLLLACSIIC</sequence>
<evidence type="ECO:0000313" key="3">
    <source>
        <dbReference type="Proteomes" id="UP000515406"/>
    </source>
</evidence>
<dbReference type="PANTHER" id="PTHR30007:SF1">
    <property type="entry name" value="BLR1914 PROTEIN"/>
    <property type="match status" value="1"/>
</dbReference>
<dbReference type="EMBL" id="LR828257">
    <property type="protein sequence ID" value="CAD0328310.1"/>
    <property type="molecule type" value="Genomic_DNA"/>
</dbReference>
<accession>A0A6V7D5D5</accession>
<dbReference type="EMBL" id="LR828257">
    <property type="protein sequence ID" value="CAD0328301.1"/>
    <property type="molecule type" value="Genomic_DNA"/>
</dbReference>
<gene>
    <name evidence="2" type="ORF">CFBP498_20270</name>
</gene>
<proteinExistence type="predicted"/>
<keyword evidence="3" id="KW-1185">Reference proteome</keyword>
<dbReference type="Pfam" id="PF01609">
    <property type="entry name" value="DDE_Tnp_1"/>
    <property type="match status" value="1"/>
</dbReference>
<organism evidence="2 3">
    <name type="scientific">Xanthomonas hortorum pv. vitians</name>
    <dbReference type="NCBI Taxonomy" id="83224"/>
    <lineage>
        <taxon>Bacteria</taxon>
        <taxon>Pseudomonadati</taxon>
        <taxon>Pseudomonadota</taxon>
        <taxon>Gammaproteobacteria</taxon>
        <taxon>Lysobacterales</taxon>
        <taxon>Lysobacteraceae</taxon>
        <taxon>Xanthomonas</taxon>
    </lineage>
</organism>
<name>A0A6V7D5D5_9XANT</name>
<dbReference type="PANTHER" id="PTHR30007">
    <property type="entry name" value="PHP DOMAIN PROTEIN"/>
    <property type="match status" value="1"/>
</dbReference>
<dbReference type="GO" id="GO:0006313">
    <property type="term" value="P:DNA transposition"/>
    <property type="evidence" value="ECO:0007669"/>
    <property type="project" value="InterPro"/>
</dbReference>
<evidence type="ECO:0000259" key="1">
    <source>
        <dbReference type="Pfam" id="PF01609"/>
    </source>
</evidence>
<evidence type="ECO:0000313" key="2">
    <source>
        <dbReference type="EMBL" id="CAD0328310.1"/>
    </source>
</evidence>
<dbReference type="Proteomes" id="UP000515406">
    <property type="component" value="Chromosome"/>
</dbReference>